<reference evidence="9" key="1">
    <citation type="submission" date="2016-11" db="EMBL/GenBank/DDBJ databases">
        <authorList>
            <person name="Varghese N."/>
            <person name="Submissions S."/>
        </authorList>
    </citation>
    <scope>NUCLEOTIDE SEQUENCE [LARGE SCALE GENOMIC DNA]</scope>
    <source>
        <strain evidence="9">DSM 15285</strain>
    </source>
</reference>
<dbReference type="GO" id="GO:0016301">
    <property type="term" value="F:kinase activity"/>
    <property type="evidence" value="ECO:0007669"/>
    <property type="project" value="UniProtKB-KW"/>
</dbReference>
<dbReference type="FunFam" id="2.70.70.10:FF:000001">
    <property type="entry name" value="PTS system glucose-specific IIA component"/>
    <property type="match status" value="1"/>
</dbReference>
<dbReference type="Proteomes" id="UP000242520">
    <property type="component" value="Unassembled WGS sequence"/>
</dbReference>
<evidence type="ECO:0000256" key="3">
    <source>
        <dbReference type="ARBA" id="ARBA00022597"/>
    </source>
</evidence>
<dbReference type="NCBIfam" id="TIGR00830">
    <property type="entry name" value="PTBA"/>
    <property type="match status" value="1"/>
</dbReference>
<evidence type="ECO:0000259" key="7">
    <source>
        <dbReference type="PROSITE" id="PS51093"/>
    </source>
</evidence>
<evidence type="ECO:0000313" key="9">
    <source>
        <dbReference type="Proteomes" id="UP000242520"/>
    </source>
</evidence>
<dbReference type="GO" id="GO:0005737">
    <property type="term" value="C:cytoplasm"/>
    <property type="evidence" value="ECO:0007669"/>
    <property type="project" value="UniProtKB-SubCell"/>
</dbReference>
<dbReference type="OrthoDB" id="92465at2"/>
<dbReference type="STRING" id="1123350.SAMN02744040_00588"/>
<evidence type="ECO:0000256" key="2">
    <source>
        <dbReference type="ARBA" id="ARBA00022448"/>
    </source>
</evidence>
<dbReference type="AlphaFoldDB" id="A0A1M5PN48"/>
<gene>
    <name evidence="8" type="ORF">SAMN02744040_00588</name>
</gene>
<comment type="subcellular location">
    <subcellularLocation>
        <location evidence="1">Cytoplasm</location>
    </subcellularLocation>
</comment>
<name>A0A1M5PN48_9FIRM</name>
<keyword evidence="9" id="KW-1185">Reference proteome</keyword>
<dbReference type="PROSITE" id="PS51093">
    <property type="entry name" value="PTS_EIIA_TYPE_1"/>
    <property type="match status" value="1"/>
</dbReference>
<accession>A0A1M5PN48</accession>
<evidence type="ECO:0000256" key="6">
    <source>
        <dbReference type="ARBA" id="ARBA00022777"/>
    </source>
</evidence>
<dbReference type="PANTHER" id="PTHR45008">
    <property type="entry name" value="PTS SYSTEM GLUCOSE-SPECIFIC EIIA COMPONENT"/>
    <property type="match status" value="1"/>
</dbReference>
<dbReference type="PANTHER" id="PTHR45008:SF1">
    <property type="entry name" value="PTS SYSTEM GLUCOSE-SPECIFIC EIIA COMPONENT"/>
    <property type="match status" value="1"/>
</dbReference>
<evidence type="ECO:0000313" key="8">
    <source>
        <dbReference type="EMBL" id="SHH03009.1"/>
    </source>
</evidence>
<dbReference type="RefSeq" id="WP_072723429.1">
    <property type="nucleotide sequence ID" value="NZ_FQXH01000006.1"/>
</dbReference>
<dbReference type="EMBL" id="FQXH01000006">
    <property type="protein sequence ID" value="SHH03009.1"/>
    <property type="molecule type" value="Genomic_DNA"/>
</dbReference>
<dbReference type="Pfam" id="PF00358">
    <property type="entry name" value="PTS_EIIA_1"/>
    <property type="match status" value="1"/>
</dbReference>
<keyword evidence="5" id="KW-0598">Phosphotransferase system</keyword>
<keyword evidence="3" id="KW-0762">Sugar transport</keyword>
<dbReference type="Gene3D" id="2.70.70.10">
    <property type="entry name" value="Glucose Permease (Domain IIA)"/>
    <property type="match status" value="1"/>
</dbReference>
<protein>
    <submittedName>
        <fullName evidence="8">PTS system, glucose-specific IIA component</fullName>
    </submittedName>
</protein>
<evidence type="ECO:0000256" key="5">
    <source>
        <dbReference type="ARBA" id="ARBA00022683"/>
    </source>
</evidence>
<sequence length="157" mass="17512">MFSFFTKNKELILKSPFEGKIVDITKVNDEVFSSKMLGDGIAVIPSNNIAVAPCDGTITQIFPTNHAFGIITKEGMEILIHIGIDTVSLNGVGFKRLVDVGRKVKKGTPIIEVDLEYIRKCKKNTITPVLITNMEKVESMDKNFNNNEEILKIKVKK</sequence>
<feature type="domain" description="PTS EIIA type-1" evidence="7">
    <location>
        <begin position="29"/>
        <end position="133"/>
    </location>
</feature>
<proteinExistence type="predicted"/>
<organism evidence="8 9">
    <name type="scientific">Tepidibacter thalassicus DSM 15285</name>
    <dbReference type="NCBI Taxonomy" id="1123350"/>
    <lineage>
        <taxon>Bacteria</taxon>
        <taxon>Bacillati</taxon>
        <taxon>Bacillota</taxon>
        <taxon>Clostridia</taxon>
        <taxon>Peptostreptococcales</taxon>
        <taxon>Peptostreptococcaceae</taxon>
        <taxon>Tepidibacter</taxon>
    </lineage>
</organism>
<evidence type="ECO:0000256" key="1">
    <source>
        <dbReference type="ARBA" id="ARBA00004496"/>
    </source>
</evidence>
<evidence type="ECO:0000256" key="4">
    <source>
        <dbReference type="ARBA" id="ARBA00022679"/>
    </source>
</evidence>
<dbReference type="InterPro" id="IPR050890">
    <property type="entry name" value="PTS_EIIA_component"/>
</dbReference>
<keyword evidence="2" id="KW-0813">Transport</keyword>
<dbReference type="GO" id="GO:0009401">
    <property type="term" value="P:phosphoenolpyruvate-dependent sugar phosphotransferase system"/>
    <property type="evidence" value="ECO:0007669"/>
    <property type="project" value="UniProtKB-KW"/>
</dbReference>
<dbReference type="PROSITE" id="PS00371">
    <property type="entry name" value="PTS_EIIA_TYPE_1_HIS"/>
    <property type="match status" value="1"/>
</dbReference>
<dbReference type="InterPro" id="IPR001127">
    <property type="entry name" value="PTS_EIIA_1_perm"/>
</dbReference>
<keyword evidence="6" id="KW-0418">Kinase</keyword>
<dbReference type="SUPFAM" id="SSF51261">
    <property type="entry name" value="Duplicated hybrid motif"/>
    <property type="match status" value="1"/>
</dbReference>
<dbReference type="InterPro" id="IPR011055">
    <property type="entry name" value="Dup_hybrid_motif"/>
</dbReference>
<keyword evidence="4" id="KW-0808">Transferase</keyword>